<dbReference type="Proteomes" id="UP000574390">
    <property type="component" value="Unassembled WGS sequence"/>
</dbReference>
<dbReference type="EMBL" id="JABANO010035569">
    <property type="protein sequence ID" value="KAF4703286.1"/>
    <property type="molecule type" value="Genomic_DNA"/>
</dbReference>
<feature type="transmembrane region" description="Helical" evidence="2">
    <location>
        <begin position="86"/>
        <end position="107"/>
    </location>
</feature>
<dbReference type="AlphaFoldDB" id="A0A7J6Q6I0"/>
<dbReference type="SUPFAM" id="SSF47473">
    <property type="entry name" value="EF-hand"/>
    <property type="match status" value="1"/>
</dbReference>
<evidence type="ECO:0000313" key="5">
    <source>
        <dbReference type="EMBL" id="KAF4748919.1"/>
    </source>
</evidence>
<evidence type="ECO:0000259" key="3">
    <source>
        <dbReference type="PROSITE" id="PS50222"/>
    </source>
</evidence>
<comment type="caution">
    <text evidence="4">The sequence shown here is derived from an EMBL/GenBank/DDBJ whole genome shotgun (WGS) entry which is preliminary data.</text>
</comment>
<dbReference type="InterPro" id="IPR002048">
    <property type="entry name" value="EF_hand_dom"/>
</dbReference>
<evidence type="ECO:0000313" key="4">
    <source>
        <dbReference type="EMBL" id="KAF4703286.1"/>
    </source>
</evidence>
<keyword evidence="6" id="KW-1185">Reference proteome</keyword>
<evidence type="ECO:0000313" key="6">
    <source>
        <dbReference type="Proteomes" id="UP000553632"/>
    </source>
</evidence>
<organism evidence="4 6">
    <name type="scientific">Perkinsus olseni</name>
    <name type="common">Perkinsus atlanticus</name>
    <dbReference type="NCBI Taxonomy" id="32597"/>
    <lineage>
        <taxon>Eukaryota</taxon>
        <taxon>Sar</taxon>
        <taxon>Alveolata</taxon>
        <taxon>Perkinsozoa</taxon>
        <taxon>Perkinsea</taxon>
        <taxon>Perkinsida</taxon>
        <taxon>Perkinsidae</taxon>
        <taxon>Perkinsus</taxon>
    </lineage>
</organism>
<feature type="domain" description="EF-hand" evidence="3">
    <location>
        <begin position="204"/>
        <end position="239"/>
    </location>
</feature>
<dbReference type="Proteomes" id="UP000553632">
    <property type="component" value="Unassembled WGS sequence"/>
</dbReference>
<keyword evidence="2" id="KW-1133">Transmembrane helix</keyword>
<proteinExistence type="predicted"/>
<keyword evidence="1" id="KW-0106">Calcium</keyword>
<dbReference type="EMBL" id="JABANM010004650">
    <property type="protein sequence ID" value="KAF4748919.1"/>
    <property type="molecule type" value="Genomic_DNA"/>
</dbReference>
<dbReference type="PROSITE" id="PS00018">
    <property type="entry name" value="EF_HAND_1"/>
    <property type="match status" value="1"/>
</dbReference>
<accession>A0A7J6Q6I0</accession>
<evidence type="ECO:0000256" key="1">
    <source>
        <dbReference type="ARBA" id="ARBA00022837"/>
    </source>
</evidence>
<evidence type="ECO:0000256" key="2">
    <source>
        <dbReference type="SAM" id="Phobius"/>
    </source>
</evidence>
<dbReference type="CDD" id="cd00051">
    <property type="entry name" value="EFh"/>
    <property type="match status" value="2"/>
</dbReference>
<dbReference type="InterPro" id="IPR018247">
    <property type="entry name" value="EF_Hand_1_Ca_BS"/>
</dbReference>
<reference evidence="6 7" key="1">
    <citation type="submission" date="2020-04" db="EMBL/GenBank/DDBJ databases">
        <title>Perkinsus olseni comparative genomics.</title>
        <authorList>
            <person name="Bogema D.R."/>
        </authorList>
    </citation>
    <scope>NUCLEOTIDE SEQUENCE [LARGE SCALE GENOMIC DNA]</scope>
    <source>
        <strain evidence="5">ATCC PRA-205</strain>
        <strain evidence="4 6">ATCC PRA-207</strain>
    </source>
</reference>
<name>A0A7J6Q6I0_PEROL</name>
<dbReference type="GO" id="GO:0005509">
    <property type="term" value="F:calcium ion binding"/>
    <property type="evidence" value="ECO:0007669"/>
    <property type="project" value="InterPro"/>
</dbReference>
<keyword evidence="2" id="KW-0812">Transmembrane</keyword>
<protein>
    <recommendedName>
        <fullName evidence="3">EF-hand domain-containing protein</fullName>
    </recommendedName>
</protein>
<keyword evidence="2" id="KW-0472">Membrane</keyword>
<dbReference type="Gene3D" id="1.10.238.10">
    <property type="entry name" value="EF-hand"/>
    <property type="match status" value="1"/>
</dbReference>
<evidence type="ECO:0000313" key="7">
    <source>
        <dbReference type="Proteomes" id="UP000574390"/>
    </source>
</evidence>
<dbReference type="PROSITE" id="PS50222">
    <property type="entry name" value="EF_HAND_2"/>
    <property type="match status" value="1"/>
</dbReference>
<dbReference type="InterPro" id="IPR011992">
    <property type="entry name" value="EF-hand-dom_pair"/>
</dbReference>
<gene>
    <name evidence="5" type="ORF">FOZ62_023501</name>
    <name evidence="4" type="ORF">FOZ63_027703</name>
</gene>
<sequence>MFEVLLTGFGVFVFGVTQGISAGYEVTRPFRVFGFTGLLAALSWRELRIGTHTKLERHTWTLRGRTSEYFDDSVAVSSPTYLVDNLPVYVLAFCFPFTTVGCGVWLVRRPKVIAETPVPAISGVLEVRQTLHISSGLAGLATAFDKLPKDSDGFTREELQRSSPSTSSETMDAIFELFDNFPKDGKISYNELCAYLLLHAEGVTEAERSEFTFSICDANGDNKVSKEELAGVVETLAYAKSKNWSEAKDISLGIVADAFAKSQTDLDIHAFTEWSRGQSEQAQEFHSLVTGTI</sequence>